<proteinExistence type="predicted"/>
<reference evidence="3" key="1">
    <citation type="journal article" date="2005" name="Nature">
        <title>The map-based sequence of the rice genome.</title>
        <authorList>
            <consortium name="International rice genome sequencing project (IRGSP)"/>
            <person name="Matsumoto T."/>
            <person name="Wu J."/>
            <person name="Kanamori H."/>
            <person name="Katayose Y."/>
            <person name="Fujisawa M."/>
            <person name="Namiki N."/>
            <person name="Mizuno H."/>
            <person name="Yamamoto K."/>
            <person name="Antonio B.A."/>
            <person name="Baba T."/>
            <person name="Sakata K."/>
            <person name="Nagamura Y."/>
            <person name="Aoki H."/>
            <person name="Arikawa K."/>
            <person name="Arita K."/>
            <person name="Bito T."/>
            <person name="Chiden Y."/>
            <person name="Fujitsuka N."/>
            <person name="Fukunaka R."/>
            <person name="Hamada M."/>
            <person name="Harada C."/>
            <person name="Hayashi A."/>
            <person name="Hijishita S."/>
            <person name="Honda M."/>
            <person name="Hosokawa S."/>
            <person name="Ichikawa Y."/>
            <person name="Idonuma A."/>
            <person name="Iijima M."/>
            <person name="Ikeda M."/>
            <person name="Ikeno M."/>
            <person name="Ito K."/>
            <person name="Ito S."/>
            <person name="Ito T."/>
            <person name="Ito Y."/>
            <person name="Ito Y."/>
            <person name="Iwabuchi A."/>
            <person name="Kamiya K."/>
            <person name="Karasawa W."/>
            <person name="Kurita K."/>
            <person name="Katagiri S."/>
            <person name="Kikuta A."/>
            <person name="Kobayashi H."/>
            <person name="Kobayashi N."/>
            <person name="Machita K."/>
            <person name="Maehara T."/>
            <person name="Masukawa M."/>
            <person name="Mizubayashi T."/>
            <person name="Mukai Y."/>
            <person name="Nagasaki H."/>
            <person name="Nagata Y."/>
            <person name="Naito S."/>
            <person name="Nakashima M."/>
            <person name="Nakama Y."/>
            <person name="Nakamichi Y."/>
            <person name="Nakamura M."/>
            <person name="Meguro A."/>
            <person name="Negishi M."/>
            <person name="Ohta I."/>
            <person name="Ohta T."/>
            <person name="Okamoto M."/>
            <person name="Ono N."/>
            <person name="Saji S."/>
            <person name="Sakaguchi M."/>
            <person name="Sakai K."/>
            <person name="Shibata M."/>
            <person name="Shimokawa T."/>
            <person name="Song J."/>
            <person name="Takazaki Y."/>
            <person name="Terasawa K."/>
            <person name="Tsugane M."/>
            <person name="Tsuji K."/>
            <person name="Ueda S."/>
            <person name="Waki K."/>
            <person name="Yamagata H."/>
            <person name="Yamamoto M."/>
            <person name="Yamamoto S."/>
            <person name="Yamane H."/>
            <person name="Yoshiki S."/>
            <person name="Yoshihara R."/>
            <person name="Yukawa K."/>
            <person name="Zhong H."/>
            <person name="Yano M."/>
            <person name="Yuan Q."/>
            <person name="Ouyang S."/>
            <person name="Liu J."/>
            <person name="Jones K.M."/>
            <person name="Gansberger K."/>
            <person name="Moffat K."/>
            <person name="Hill J."/>
            <person name="Bera J."/>
            <person name="Fadrosh D."/>
            <person name="Jin S."/>
            <person name="Johri S."/>
            <person name="Kim M."/>
            <person name="Overton L."/>
            <person name="Reardon M."/>
            <person name="Tsitrin T."/>
            <person name="Vuong H."/>
            <person name="Weaver B."/>
            <person name="Ciecko A."/>
            <person name="Tallon L."/>
            <person name="Jackson J."/>
            <person name="Pai G."/>
            <person name="Aken S.V."/>
            <person name="Utterback T."/>
            <person name="Reidmuller S."/>
            <person name="Feldblyum T."/>
            <person name="Hsiao J."/>
            <person name="Zismann V."/>
            <person name="Iobst S."/>
            <person name="de Vazeille A.R."/>
            <person name="Buell C.R."/>
            <person name="Ying K."/>
            <person name="Li Y."/>
            <person name="Lu T."/>
            <person name="Huang Y."/>
            <person name="Zhao Q."/>
            <person name="Feng Q."/>
            <person name="Zhang L."/>
            <person name="Zhu J."/>
            <person name="Weng Q."/>
            <person name="Mu J."/>
            <person name="Lu Y."/>
            <person name="Fan D."/>
            <person name="Liu Y."/>
            <person name="Guan J."/>
            <person name="Zhang Y."/>
            <person name="Yu S."/>
            <person name="Liu X."/>
            <person name="Zhang Y."/>
            <person name="Hong G."/>
            <person name="Han B."/>
            <person name="Choisne N."/>
            <person name="Demange N."/>
            <person name="Orjeda G."/>
            <person name="Samain S."/>
            <person name="Cattolico L."/>
            <person name="Pelletier E."/>
            <person name="Couloux A."/>
            <person name="Segurens B."/>
            <person name="Wincker P."/>
            <person name="D'Hont A."/>
            <person name="Scarpelli C."/>
            <person name="Weissenbach J."/>
            <person name="Salanoubat M."/>
            <person name="Quetier F."/>
            <person name="Yu Y."/>
            <person name="Kim H.R."/>
            <person name="Rambo T."/>
            <person name="Currie J."/>
            <person name="Collura K."/>
            <person name="Luo M."/>
            <person name="Yang T."/>
            <person name="Ammiraju J.S.S."/>
            <person name="Engler F."/>
            <person name="Soderlund C."/>
            <person name="Wing R.A."/>
            <person name="Palmer L.E."/>
            <person name="de la Bastide M."/>
            <person name="Spiegel L."/>
            <person name="Nascimento L."/>
            <person name="Zutavern T."/>
            <person name="O'Shaughnessy A."/>
            <person name="Dike S."/>
            <person name="Dedhia N."/>
            <person name="Preston R."/>
            <person name="Balija V."/>
            <person name="McCombie W.R."/>
            <person name="Chow T."/>
            <person name="Chen H."/>
            <person name="Chung M."/>
            <person name="Chen C."/>
            <person name="Shaw J."/>
            <person name="Wu H."/>
            <person name="Hsiao K."/>
            <person name="Chao Y."/>
            <person name="Chu M."/>
            <person name="Cheng C."/>
            <person name="Hour A."/>
            <person name="Lee P."/>
            <person name="Lin S."/>
            <person name="Lin Y."/>
            <person name="Liou J."/>
            <person name="Liu S."/>
            <person name="Hsing Y."/>
            <person name="Raghuvanshi S."/>
            <person name="Mohanty A."/>
            <person name="Bharti A.K."/>
            <person name="Gaur A."/>
            <person name="Gupta V."/>
            <person name="Kumar D."/>
            <person name="Ravi V."/>
            <person name="Vij S."/>
            <person name="Kapur A."/>
            <person name="Khurana P."/>
            <person name="Khurana P."/>
            <person name="Khurana J.P."/>
            <person name="Tyagi A.K."/>
            <person name="Gaikwad K."/>
            <person name="Singh A."/>
            <person name="Dalal V."/>
            <person name="Srivastava S."/>
            <person name="Dixit A."/>
            <person name="Pal A.K."/>
            <person name="Ghazi I.A."/>
            <person name="Yadav M."/>
            <person name="Pandit A."/>
            <person name="Bhargava A."/>
            <person name="Sureshbabu K."/>
            <person name="Batra K."/>
            <person name="Sharma T.R."/>
            <person name="Mohapatra T."/>
            <person name="Singh N.K."/>
            <person name="Messing J."/>
            <person name="Nelson A.B."/>
            <person name="Fuks G."/>
            <person name="Kavchok S."/>
            <person name="Keizer G."/>
            <person name="Linton E."/>
            <person name="Llaca V."/>
            <person name="Song R."/>
            <person name="Tanyolac B."/>
            <person name="Young S."/>
            <person name="Ho-Il K."/>
            <person name="Hahn J.H."/>
            <person name="Sangsakoo G."/>
            <person name="Vanavichit A."/>
            <person name="de Mattos Luiz.A.T."/>
            <person name="Zimmer P.D."/>
            <person name="Malone G."/>
            <person name="Dellagostin O."/>
            <person name="de Oliveira A.C."/>
            <person name="Bevan M."/>
            <person name="Bancroft I."/>
            <person name="Minx P."/>
            <person name="Cordum H."/>
            <person name="Wilson R."/>
            <person name="Cheng Z."/>
            <person name="Jin W."/>
            <person name="Jiang J."/>
            <person name="Leong S.A."/>
            <person name="Iwama H."/>
            <person name="Gojobori T."/>
            <person name="Itoh T."/>
            <person name="Niimura Y."/>
            <person name="Fujii Y."/>
            <person name="Habara T."/>
            <person name="Sakai H."/>
            <person name="Sato Y."/>
            <person name="Wilson G."/>
            <person name="Kumar K."/>
            <person name="McCouch S."/>
            <person name="Juretic N."/>
            <person name="Hoen D."/>
            <person name="Wright S."/>
            <person name="Bruskiewich R."/>
            <person name="Bureau T."/>
            <person name="Miyao A."/>
            <person name="Hirochika H."/>
            <person name="Nishikawa T."/>
            <person name="Kadowaki K."/>
            <person name="Sugiura M."/>
            <person name="Burr B."/>
            <person name="Sasaki T."/>
        </authorList>
    </citation>
    <scope>NUCLEOTIDE SEQUENCE [LARGE SCALE GENOMIC DNA]</scope>
    <source>
        <strain evidence="3">cv. Nipponbare</strain>
    </source>
</reference>
<name>Q5Z9D4_ORYSJ</name>
<feature type="region of interest" description="Disordered" evidence="1">
    <location>
        <begin position="17"/>
        <end position="66"/>
    </location>
</feature>
<dbReference type="AlphaFoldDB" id="Q5Z9D4"/>
<sequence length="66" mass="6974">MEPAAIFVLRKEKSIPSCSSFTPGGHGGGSNEMWATPTPLTSSHWPPALEGGWIQRRPFPPALGGS</sequence>
<evidence type="ECO:0000313" key="2">
    <source>
        <dbReference type="EMBL" id="BAD53673.1"/>
    </source>
</evidence>
<organism evidence="2 3">
    <name type="scientific">Oryza sativa subsp. japonica</name>
    <name type="common">Rice</name>
    <dbReference type="NCBI Taxonomy" id="39947"/>
    <lineage>
        <taxon>Eukaryota</taxon>
        <taxon>Viridiplantae</taxon>
        <taxon>Streptophyta</taxon>
        <taxon>Embryophyta</taxon>
        <taxon>Tracheophyta</taxon>
        <taxon>Spermatophyta</taxon>
        <taxon>Magnoliopsida</taxon>
        <taxon>Liliopsida</taxon>
        <taxon>Poales</taxon>
        <taxon>Poaceae</taxon>
        <taxon>BOP clade</taxon>
        <taxon>Oryzoideae</taxon>
        <taxon>Oryzeae</taxon>
        <taxon>Oryzinae</taxon>
        <taxon>Oryza</taxon>
        <taxon>Oryza sativa</taxon>
    </lineage>
</organism>
<reference evidence="3" key="2">
    <citation type="journal article" date="2008" name="Nucleic Acids Res.">
        <title>The rice annotation project database (RAP-DB): 2008 update.</title>
        <authorList>
            <consortium name="The rice annotation project (RAP)"/>
        </authorList>
    </citation>
    <scope>GENOME REANNOTATION</scope>
    <source>
        <strain evidence="3">cv. Nipponbare</strain>
    </source>
</reference>
<evidence type="ECO:0000256" key="1">
    <source>
        <dbReference type="SAM" id="MobiDB-lite"/>
    </source>
</evidence>
<dbReference type="Proteomes" id="UP000000763">
    <property type="component" value="Chromosome 6"/>
</dbReference>
<gene>
    <name evidence="2" type="primary">P0427B07.26</name>
</gene>
<protein>
    <submittedName>
        <fullName evidence="2">Uncharacterized protein</fullName>
    </submittedName>
</protein>
<dbReference type="EMBL" id="AP003682">
    <property type="protein sequence ID" value="BAD53673.1"/>
    <property type="molecule type" value="Genomic_DNA"/>
</dbReference>
<evidence type="ECO:0000313" key="3">
    <source>
        <dbReference type="Proteomes" id="UP000000763"/>
    </source>
</evidence>
<accession>Q5Z9D4</accession>